<evidence type="ECO:0000313" key="4">
    <source>
        <dbReference type="Proteomes" id="UP000478417"/>
    </source>
</evidence>
<protein>
    <submittedName>
        <fullName evidence="3">Type II toxin-antitoxin system VapC family toxin</fullName>
    </submittedName>
</protein>
<dbReference type="Gene3D" id="3.40.50.1010">
    <property type="entry name" value="5'-nuclease"/>
    <property type="match status" value="1"/>
</dbReference>
<feature type="domain" description="PIN" evidence="2">
    <location>
        <begin position="6"/>
        <end position="130"/>
    </location>
</feature>
<dbReference type="InterPro" id="IPR029060">
    <property type="entry name" value="PIN-like_dom_sf"/>
</dbReference>
<sequence length="142" mass="15710">MSRSFVLDCSATLPWIFADEARKDCDGLLRELGKGAAAWVPALWHLELGNVLLGAMKHKRIDQAGIEIFLSNLGELDIRIDPETMKHAWVKTIDLGIQYKLTTYDAAYLELALRQGFPLATLDKGLVRAARTSGVELCLGRA</sequence>
<dbReference type="Pfam" id="PF01850">
    <property type="entry name" value="PIN"/>
    <property type="match status" value="1"/>
</dbReference>
<evidence type="ECO:0000259" key="2">
    <source>
        <dbReference type="Pfam" id="PF01850"/>
    </source>
</evidence>
<gene>
    <name evidence="3" type="ORF">G0Q06_14035</name>
</gene>
<keyword evidence="4" id="KW-1185">Reference proteome</keyword>
<dbReference type="Proteomes" id="UP000478417">
    <property type="component" value="Unassembled WGS sequence"/>
</dbReference>
<keyword evidence="1" id="KW-0460">Magnesium</keyword>
<accession>A0A6B2M5Z4</accession>
<dbReference type="EMBL" id="JAAGNX010000003">
    <property type="protein sequence ID" value="NDV63579.1"/>
    <property type="molecule type" value="Genomic_DNA"/>
</dbReference>
<evidence type="ECO:0000256" key="1">
    <source>
        <dbReference type="ARBA" id="ARBA00022842"/>
    </source>
</evidence>
<dbReference type="AlphaFoldDB" id="A0A6B2M5Z4"/>
<dbReference type="InterPro" id="IPR051619">
    <property type="entry name" value="TypeII_TA_RNase_PINc/VapC"/>
</dbReference>
<reference evidence="3 4" key="1">
    <citation type="submission" date="2020-02" db="EMBL/GenBank/DDBJ databases">
        <title>Albibacoteraceae fam. nov., the first described family within the subdivision 4 Verrucomicrobia.</title>
        <authorList>
            <person name="Xi F."/>
        </authorList>
    </citation>
    <scope>NUCLEOTIDE SEQUENCE [LARGE SCALE GENOMIC DNA]</scope>
    <source>
        <strain evidence="3 4">CK1056</strain>
    </source>
</reference>
<dbReference type="InterPro" id="IPR002716">
    <property type="entry name" value="PIN_dom"/>
</dbReference>
<comment type="caution">
    <text evidence="3">The sequence shown here is derived from an EMBL/GenBank/DDBJ whole genome shotgun (WGS) entry which is preliminary data.</text>
</comment>
<dbReference type="PANTHER" id="PTHR35901:SF1">
    <property type="entry name" value="EXONUCLEASE VAPC9"/>
    <property type="match status" value="1"/>
</dbReference>
<dbReference type="CDD" id="cd09873">
    <property type="entry name" value="PIN_Pae0151-like"/>
    <property type="match status" value="1"/>
</dbReference>
<dbReference type="InterPro" id="IPR044153">
    <property type="entry name" value="PIN_Pae0151-like"/>
</dbReference>
<dbReference type="PANTHER" id="PTHR35901">
    <property type="entry name" value="RIBONUCLEASE VAPC3"/>
    <property type="match status" value="1"/>
</dbReference>
<evidence type="ECO:0000313" key="3">
    <source>
        <dbReference type="EMBL" id="NDV63579.1"/>
    </source>
</evidence>
<dbReference type="RefSeq" id="WP_163967297.1">
    <property type="nucleotide sequence ID" value="NZ_JAAGNX010000003.1"/>
</dbReference>
<dbReference type="SUPFAM" id="SSF88723">
    <property type="entry name" value="PIN domain-like"/>
    <property type="match status" value="1"/>
</dbReference>
<proteinExistence type="predicted"/>
<name>A0A6B2M5Z4_9BACT</name>
<organism evidence="3 4">
    <name type="scientific">Oceanipulchritudo coccoides</name>
    <dbReference type="NCBI Taxonomy" id="2706888"/>
    <lineage>
        <taxon>Bacteria</taxon>
        <taxon>Pseudomonadati</taxon>
        <taxon>Verrucomicrobiota</taxon>
        <taxon>Opitutia</taxon>
        <taxon>Puniceicoccales</taxon>
        <taxon>Oceanipulchritudinaceae</taxon>
        <taxon>Oceanipulchritudo</taxon>
    </lineage>
</organism>